<dbReference type="PANTHER" id="PTHR45870">
    <property type="entry name" value="TUBULIN MONOGLYCYLASE TTLL3"/>
    <property type="match status" value="1"/>
</dbReference>
<evidence type="ECO:0000256" key="7">
    <source>
        <dbReference type="SAM" id="MobiDB-lite"/>
    </source>
</evidence>
<comment type="subcellular location">
    <subcellularLocation>
        <location evidence="1">Cytoplasm</location>
        <location evidence="1">Cytoskeleton</location>
    </subcellularLocation>
</comment>
<dbReference type="GO" id="GO:0003341">
    <property type="term" value="P:cilium movement"/>
    <property type="evidence" value="ECO:0007669"/>
    <property type="project" value="TreeGrafter"/>
</dbReference>
<dbReference type="PANTHER" id="PTHR45870:SF2">
    <property type="entry name" value="TUBULIN MONOGLYCYLASE TTLL3"/>
    <property type="match status" value="1"/>
</dbReference>
<keyword evidence="4" id="KW-0547">Nucleotide-binding</keyword>
<dbReference type="GO" id="GO:0070736">
    <property type="term" value="F:protein-glycine ligase activity, initiating"/>
    <property type="evidence" value="ECO:0007669"/>
    <property type="project" value="TreeGrafter"/>
</dbReference>
<keyword evidence="9" id="KW-1185">Reference proteome</keyword>
<dbReference type="GO" id="GO:0060271">
    <property type="term" value="P:cilium assembly"/>
    <property type="evidence" value="ECO:0007669"/>
    <property type="project" value="TreeGrafter"/>
</dbReference>
<evidence type="ECO:0000313" key="9">
    <source>
        <dbReference type="Proteomes" id="UP000321570"/>
    </source>
</evidence>
<sequence length="940" mass="108129">MSFQHQSGRVRLGLLAPKHLNNFSNLCAETITKYRIQTLSEKGEMNFVTMRNNCAPVKSYSNMDLDLETPNRRQINRRYFKRPLVFIVPLISDLLPFHQTDELSIFDPPDFHDNRLVVYHFARDKTPQVDRSTVCRLPPLDLHPGSSLSRLSDVFTTSRPEEPKSVHTASLSLLNKQSESDMFQIYDTGAHNSSIEGMDGVAVGAATCLLASRKHPKPPNGMLTADQAVLSKAKAIADEAIKKNKVFAVLGPYRHIREGLRRRGWVEKFYRAPIVITTDRMSDTRNTLKKSSENSSPNVDAANDDGDYGVIRGEDLPHTANGRRLLPWEERNGFYGLLGKNVKDVVPNFIWSLKKAHIDFRYLRPDQIVNHHVKTPFTTKVGLCRQLRHINQFSDKKEDFIFPRCYIMSSEEEKVQFIKEFRLTACMAMLKWACNYYNTPEHFLSTDLNPDAPVKQDGIRRKAFNLSPNRAISMALMICENHLKCRRKDESARTLNLSESQWDSFLECFYAIQRYASPFSKDAEITQRCKYTCNSLKSCCPQFNFDGLRNIWIVKPGSKSRGRGITCHESLSSILSTVTDPNNLDNKFVVQKYIERPLLIHKTKFDIRQWFLISDWQPLTIWWYKECYIRFCCREFTLDNFSEDIHLSNNAITQKYKNTQRSPLLPTENMWYLEQFKRYLESLGHKEIWERRILPDMQRAIINSMQCSQHTIDVRRCCFELYGADFMINEDDLRPWLIEINASPCMAPSTSVTIDLTAKVLEDTLKVVIDRKTNRDCDVGEFILLYKQKTNSSGSFQRHDCIKSFSMENSQELPPPKPTASDAEKTSRSPDPHFSRNLNEDEKPMCRAYSESGSITTDPRIIQVRPPNKLHETRSILRLRSPSVKQSATPMVMKASTISFDAKSVSNGRETTHQTPTSNVKRLVNARFHRAATVTSGNSS</sequence>
<evidence type="ECO:0000256" key="5">
    <source>
        <dbReference type="ARBA" id="ARBA00022840"/>
    </source>
</evidence>
<name>A0A564ZDG2_HYMDI</name>
<evidence type="ECO:0000256" key="1">
    <source>
        <dbReference type="ARBA" id="ARBA00004245"/>
    </source>
</evidence>
<dbReference type="FunFam" id="3.30.470.20:FF:000032">
    <property type="entry name" value="tubulin monoglycylase TTLL3 isoform X2"/>
    <property type="match status" value="1"/>
</dbReference>
<dbReference type="Proteomes" id="UP000321570">
    <property type="component" value="Unassembled WGS sequence"/>
</dbReference>
<organism evidence="8 9">
    <name type="scientific">Hymenolepis diminuta</name>
    <name type="common">Rat tapeworm</name>
    <dbReference type="NCBI Taxonomy" id="6216"/>
    <lineage>
        <taxon>Eukaryota</taxon>
        <taxon>Metazoa</taxon>
        <taxon>Spiralia</taxon>
        <taxon>Lophotrochozoa</taxon>
        <taxon>Platyhelminthes</taxon>
        <taxon>Cestoda</taxon>
        <taxon>Eucestoda</taxon>
        <taxon>Cyclophyllidea</taxon>
        <taxon>Hymenolepididae</taxon>
        <taxon>Hymenolepis</taxon>
    </lineage>
</organism>
<evidence type="ECO:0000256" key="6">
    <source>
        <dbReference type="ARBA" id="ARBA00023212"/>
    </source>
</evidence>
<keyword evidence="2" id="KW-0963">Cytoplasm</keyword>
<dbReference type="PROSITE" id="PS51221">
    <property type="entry name" value="TTL"/>
    <property type="match status" value="1"/>
</dbReference>
<gene>
    <name evidence="8" type="ORF">WMSIL1_LOCUS15104</name>
</gene>
<keyword evidence="6" id="KW-0206">Cytoskeleton</keyword>
<feature type="region of interest" description="Disordered" evidence="7">
    <location>
        <begin position="807"/>
        <end position="845"/>
    </location>
</feature>
<dbReference type="Gene3D" id="3.30.470.20">
    <property type="entry name" value="ATP-grasp fold, B domain"/>
    <property type="match status" value="1"/>
</dbReference>
<accession>A0A564ZDG2</accession>
<dbReference type="AlphaFoldDB" id="A0A564ZDG2"/>
<keyword evidence="3" id="KW-0436">Ligase</keyword>
<feature type="region of interest" description="Disordered" evidence="7">
    <location>
        <begin position="282"/>
        <end position="304"/>
    </location>
</feature>
<dbReference type="InterPro" id="IPR004344">
    <property type="entry name" value="TTL/TTLL_fam"/>
</dbReference>
<dbReference type="GO" id="GO:0005930">
    <property type="term" value="C:axoneme"/>
    <property type="evidence" value="ECO:0007669"/>
    <property type="project" value="TreeGrafter"/>
</dbReference>
<dbReference type="GO" id="GO:0015630">
    <property type="term" value="C:microtubule cytoskeleton"/>
    <property type="evidence" value="ECO:0007669"/>
    <property type="project" value="TreeGrafter"/>
</dbReference>
<dbReference type="InterPro" id="IPR051437">
    <property type="entry name" value="TTLL_monoglycylase"/>
</dbReference>
<dbReference type="EMBL" id="CABIJS010000719">
    <property type="protein sequence ID" value="VUZ57535.1"/>
    <property type="molecule type" value="Genomic_DNA"/>
</dbReference>
<dbReference type="GO" id="GO:0005524">
    <property type="term" value="F:ATP binding"/>
    <property type="evidence" value="ECO:0007669"/>
    <property type="project" value="UniProtKB-KW"/>
</dbReference>
<evidence type="ECO:0000256" key="2">
    <source>
        <dbReference type="ARBA" id="ARBA00022490"/>
    </source>
</evidence>
<protein>
    <submittedName>
        <fullName evidence="8">Uncharacterized protein</fullName>
    </submittedName>
</protein>
<dbReference type="Pfam" id="PF03133">
    <property type="entry name" value="TTL"/>
    <property type="match status" value="1"/>
</dbReference>
<evidence type="ECO:0000313" key="8">
    <source>
        <dbReference type="EMBL" id="VUZ57535.1"/>
    </source>
</evidence>
<proteinExistence type="predicted"/>
<reference evidence="8 9" key="1">
    <citation type="submission" date="2019-07" db="EMBL/GenBank/DDBJ databases">
        <authorList>
            <person name="Jastrzebski P J."/>
            <person name="Paukszto L."/>
            <person name="Jastrzebski P J."/>
        </authorList>
    </citation>
    <scope>NUCLEOTIDE SEQUENCE [LARGE SCALE GENOMIC DNA]</scope>
    <source>
        <strain evidence="8 9">WMS-il1</strain>
    </source>
</reference>
<feature type="compositionally biased region" description="Basic and acidic residues" evidence="7">
    <location>
        <begin position="822"/>
        <end position="845"/>
    </location>
</feature>
<keyword evidence="5" id="KW-0067">ATP-binding</keyword>
<evidence type="ECO:0000256" key="3">
    <source>
        <dbReference type="ARBA" id="ARBA00022598"/>
    </source>
</evidence>
<dbReference type="SUPFAM" id="SSF56059">
    <property type="entry name" value="Glutathione synthetase ATP-binding domain-like"/>
    <property type="match status" value="1"/>
</dbReference>
<evidence type="ECO:0000256" key="4">
    <source>
        <dbReference type="ARBA" id="ARBA00022741"/>
    </source>
</evidence>